<protein>
    <submittedName>
        <fullName evidence="2">Uncharacterized protein</fullName>
    </submittedName>
</protein>
<organism evidence="2 3">
    <name type="scientific">Paenibacillus thiaminolyticus</name>
    <name type="common">Bacillus thiaminolyticus</name>
    <dbReference type="NCBI Taxonomy" id="49283"/>
    <lineage>
        <taxon>Bacteria</taxon>
        <taxon>Bacillati</taxon>
        <taxon>Bacillota</taxon>
        <taxon>Bacilli</taxon>
        <taxon>Bacillales</taxon>
        <taxon>Paenibacillaceae</taxon>
        <taxon>Paenibacillus</taxon>
    </lineage>
</organism>
<evidence type="ECO:0000256" key="1">
    <source>
        <dbReference type="SAM" id="Phobius"/>
    </source>
</evidence>
<gene>
    <name evidence="2" type="ORF">M5W83_26380</name>
</gene>
<dbReference type="EMBL" id="JAMDMM010000062">
    <property type="protein sequence ID" value="MCY9610681.1"/>
    <property type="molecule type" value="Genomic_DNA"/>
</dbReference>
<feature type="transmembrane region" description="Helical" evidence="1">
    <location>
        <begin position="36"/>
        <end position="55"/>
    </location>
</feature>
<evidence type="ECO:0000313" key="2">
    <source>
        <dbReference type="EMBL" id="MCY9610681.1"/>
    </source>
</evidence>
<dbReference type="RefSeq" id="WP_087440963.1">
    <property type="nucleotide sequence ID" value="NZ_CABMNB010000012.1"/>
</dbReference>
<evidence type="ECO:0000313" key="3">
    <source>
        <dbReference type="Proteomes" id="UP001209276"/>
    </source>
</evidence>
<sequence>MAVLCRNGYFYVLTAAFFSSAWVLETYYQKASLSKSVAMALFVTVMIGCLALFTWKAKSPFMVIQYSFFERD</sequence>
<keyword evidence="1" id="KW-1133">Transmembrane helix</keyword>
<name>A0ABT4G3N5_PANTH</name>
<proteinExistence type="predicted"/>
<comment type="caution">
    <text evidence="2">The sequence shown here is derived from an EMBL/GenBank/DDBJ whole genome shotgun (WGS) entry which is preliminary data.</text>
</comment>
<dbReference type="Proteomes" id="UP001209276">
    <property type="component" value="Unassembled WGS sequence"/>
</dbReference>
<feature type="transmembrane region" description="Helical" evidence="1">
    <location>
        <begin position="7"/>
        <end position="24"/>
    </location>
</feature>
<dbReference type="GeneID" id="77000163"/>
<accession>A0ABT4G3N5</accession>
<keyword evidence="1" id="KW-0812">Transmembrane</keyword>
<keyword evidence="3" id="KW-1185">Reference proteome</keyword>
<reference evidence="2 3" key="1">
    <citation type="submission" date="2022-05" db="EMBL/GenBank/DDBJ databases">
        <title>Genome Sequencing of Bee-Associated Microbes.</title>
        <authorList>
            <person name="Dunlap C."/>
        </authorList>
    </citation>
    <scope>NUCLEOTIDE SEQUENCE [LARGE SCALE GENOMIC DNA]</scope>
    <source>
        <strain evidence="2 3">NRRL B-14613</strain>
    </source>
</reference>
<keyword evidence="1" id="KW-0472">Membrane</keyword>